<reference evidence="5 6" key="1">
    <citation type="journal article" date="2016" name="Nat. Commun.">
        <title>Thousands of microbial genomes shed light on interconnected biogeochemical processes in an aquifer system.</title>
        <authorList>
            <person name="Anantharaman K."/>
            <person name="Brown C.T."/>
            <person name="Hug L.A."/>
            <person name="Sharon I."/>
            <person name="Castelle C.J."/>
            <person name="Probst A.J."/>
            <person name="Thomas B.C."/>
            <person name="Singh A."/>
            <person name="Wilkins M.J."/>
            <person name="Karaoz U."/>
            <person name="Brodie E.L."/>
            <person name="Williams K.H."/>
            <person name="Hubbard S.S."/>
            <person name="Banfield J.F."/>
        </authorList>
    </citation>
    <scope>NUCLEOTIDE SEQUENCE [LARGE SCALE GENOMIC DNA]</scope>
</reference>
<evidence type="ECO:0000256" key="3">
    <source>
        <dbReference type="PROSITE-ProRule" id="PRU00169"/>
    </source>
</evidence>
<dbReference type="PANTHER" id="PTHR44591">
    <property type="entry name" value="STRESS RESPONSE REGULATOR PROTEIN 1"/>
    <property type="match status" value="1"/>
</dbReference>
<organism evidence="5 6">
    <name type="scientific">candidate division WOR-1 bacterium RIFCSPLOWO2_02_FULL_46_20</name>
    <dbReference type="NCBI Taxonomy" id="1802567"/>
    <lineage>
        <taxon>Bacteria</taxon>
        <taxon>Bacillati</taxon>
        <taxon>Saganbacteria</taxon>
    </lineage>
</organism>
<dbReference type="PANTHER" id="PTHR44591:SF14">
    <property type="entry name" value="PROTEIN PILG"/>
    <property type="match status" value="1"/>
</dbReference>
<dbReference type="Gene3D" id="3.40.50.2300">
    <property type="match status" value="1"/>
</dbReference>
<gene>
    <name evidence="5" type="ORF">A3H38_02625</name>
</gene>
<accession>A0A1F4RB19</accession>
<evidence type="ECO:0000256" key="1">
    <source>
        <dbReference type="ARBA" id="ARBA00022553"/>
    </source>
</evidence>
<dbReference type="AlphaFoldDB" id="A0A1F4RB19"/>
<dbReference type="CDD" id="cd17574">
    <property type="entry name" value="REC_OmpR"/>
    <property type="match status" value="1"/>
</dbReference>
<dbReference type="Pfam" id="PF00072">
    <property type="entry name" value="Response_reg"/>
    <property type="match status" value="1"/>
</dbReference>
<feature type="domain" description="Response regulatory" evidence="4">
    <location>
        <begin position="4"/>
        <end position="120"/>
    </location>
</feature>
<protein>
    <recommendedName>
        <fullName evidence="4">Response regulatory domain-containing protein</fullName>
    </recommendedName>
</protein>
<dbReference type="InterPro" id="IPR050595">
    <property type="entry name" value="Bact_response_regulator"/>
</dbReference>
<dbReference type="PROSITE" id="PS50110">
    <property type="entry name" value="RESPONSE_REGULATORY"/>
    <property type="match status" value="1"/>
</dbReference>
<keyword evidence="2" id="KW-0902">Two-component regulatory system</keyword>
<dbReference type="InterPro" id="IPR011006">
    <property type="entry name" value="CheY-like_superfamily"/>
</dbReference>
<dbReference type="SMART" id="SM00448">
    <property type="entry name" value="REC"/>
    <property type="match status" value="1"/>
</dbReference>
<evidence type="ECO:0000313" key="5">
    <source>
        <dbReference type="EMBL" id="OGC05316.1"/>
    </source>
</evidence>
<dbReference type="Proteomes" id="UP000176938">
    <property type="component" value="Unassembled WGS sequence"/>
</dbReference>
<dbReference type="SUPFAM" id="SSF52172">
    <property type="entry name" value="CheY-like"/>
    <property type="match status" value="1"/>
</dbReference>
<sequence>MAKRILVIDDQESMLNIVAQMLRNKGFEVSTALNGEEGFNVFIQDPNSFNLILADVNMPKLDGFEFLKKIKSKYKLPPVIFVTGMNEDVIKVVGEEYKVDGIINKPFVVEDALEVINEALQIGS</sequence>
<evidence type="ECO:0000256" key="2">
    <source>
        <dbReference type="ARBA" id="ARBA00023012"/>
    </source>
</evidence>
<proteinExistence type="predicted"/>
<comment type="caution">
    <text evidence="5">The sequence shown here is derived from an EMBL/GenBank/DDBJ whole genome shotgun (WGS) entry which is preliminary data.</text>
</comment>
<keyword evidence="1 3" id="KW-0597">Phosphoprotein</keyword>
<evidence type="ECO:0000259" key="4">
    <source>
        <dbReference type="PROSITE" id="PS50110"/>
    </source>
</evidence>
<dbReference type="InterPro" id="IPR001789">
    <property type="entry name" value="Sig_transdc_resp-reg_receiver"/>
</dbReference>
<feature type="modified residue" description="4-aspartylphosphate" evidence="3">
    <location>
        <position position="55"/>
    </location>
</feature>
<dbReference type="EMBL" id="METP01000046">
    <property type="protein sequence ID" value="OGC05316.1"/>
    <property type="molecule type" value="Genomic_DNA"/>
</dbReference>
<dbReference type="GO" id="GO:0000160">
    <property type="term" value="P:phosphorelay signal transduction system"/>
    <property type="evidence" value="ECO:0007669"/>
    <property type="project" value="UniProtKB-KW"/>
</dbReference>
<evidence type="ECO:0000313" key="6">
    <source>
        <dbReference type="Proteomes" id="UP000176938"/>
    </source>
</evidence>
<name>A0A1F4RB19_UNCSA</name>